<dbReference type="EMBL" id="ANIY01001513">
    <property type="protein sequence ID" value="ETP46458.1"/>
    <property type="molecule type" value="Genomic_DNA"/>
</dbReference>
<organism evidence="2 3">
    <name type="scientific">Phytophthora nicotianae P10297</name>
    <dbReference type="NCBI Taxonomy" id="1317064"/>
    <lineage>
        <taxon>Eukaryota</taxon>
        <taxon>Sar</taxon>
        <taxon>Stramenopiles</taxon>
        <taxon>Oomycota</taxon>
        <taxon>Peronosporomycetes</taxon>
        <taxon>Peronosporales</taxon>
        <taxon>Peronosporaceae</taxon>
        <taxon>Phytophthora</taxon>
    </lineage>
</organism>
<proteinExistence type="predicted"/>
<dbReference type="AlphaFoldDB" id="W2ZGM2"/>
<evidence type="ECO:0000313" key="3">
    <source>
        <dbReference type="Proteomes" id="UP000018948"/>
    </source>
</evidence>
<feature type="region of interest" description="Disordered" evidence="1">
    <location>
        <begin position="1"/>
        <end position="23"/>
    </location>
</feature>
<sequence length="63" mass="6836">MAISTAEMEHQQQRNGPQPQASPYGFTVCGVTVSVTSFDLFNRQGVRQPVMTTTGSLLHLVQG</sequence>
<name>W2ZGM2_PHYNI</name>
<evidence type="ECO:0000313" key="2">
    <source>
        <dbReference type="EMBL" id="ETP46458.1"/>
    </source>
</evidence>
<accession>W2ZGM2</accession>
<gene>
    <name evidence="2" type="ORF">F442_07309</name>
</gene>
<reference evidence="2 3" key="1">
    <citation type="submission" date="2013-11" db="EMBL/GenBank/DDBJ databases">
        <title>The Genome Sequence of Phytophthora parasitica P10297.</title>
        <authorList>
            <consortium name="The Broad Institute Genomics Platform"/>
            <person name="Russ C."/>
            <person name="Tyler B."/>
            <person name="Panabieres F."/>
            <person name="Shan W."/>
            <person name="Tripathy S."/>
            <person name="Grunwald N."/>
            <person name="Machado M."/>
            <person name="Johnson C.S."/>
            <person name="Walker B."/>
            <person name="Young S.K."/>
            <person name="Zeng Q."/>
            <person name="Gargeya S."/>
            <person name="Fitzgerald M."/>
            <person name="Haas B."/>
            <person name="Abouelleil A."/>
            <person name="Allen A.W."/>
            <person name="Alvarado L."/>
            <person name="Arachchi H.M."/>
            <person name="Berlin A.M."/>
            <person name="Chapman S.B."/>
            <person name="Gainer-Dewar J."/>
            <person name="Goldberg J."/>
            <person name="Griggs A."/>
            <person name="Gujja S."/>
            <person name="Hansen M."/>
            <person name="Howarth C."/>
            <person name="Imamovic A."/>
            <person name="Ireland A."/>
            <person name="Larimer J."/>
            <person name="McCowan C."/>
            <person name="Murphy C."/>
            <person name="Pearson M."/>
            <person name="Poon T.W."/>
            <person name="Priest M."/>
            <person name="Roberts A."/>
            <person name="Saif S."/>
            <person name="Shea T."/>
            <person name="Sisk P."/>
            <person name="Sykes S."/>
            <person name="Wortman J."/>
            <person name="Nusbaum C."/>
            <person name="Birren B."/>
        </authorList>
    </citation>
    <scope>NUCLEOTIDE SEQUENCE [LARGE SCALE GENOMIC DNA]</scope>
    <source>
        <strain evidence="2 3">P10297</strain>
    </source>
</reference>
<comment type="caution">
    <text evidence="2">The sequence shown here is derived from an EMBL/GenBank/DDBJ whole genome shotgun (WGS) entry which is preliminary data.</text>
</comment>
<evidence type="ECO:0000256" key="1">
    <source>
        <dbReference type="SAM" id="MobiDB-lite"/>
    </source>
</evidence>
<dbReference type="Proteomes" id="UP000018948">
    <property type="component" value="Unassembled WGS sequence"/>
</dbReference>
<protein>
    <submittedName>
        <fullName evidence="2">Uncharacterized protein</fullName>
    </submittedName>
</protein>